<accession>A0A934RSQ1</accession>
<evidence type="ECO:0000256" key="2">
    <source>
        <dbReference type="ARBA" id="ARBA00008779"/>
    </source>
</evidence>
<dbReference type="InterPro" id="IPR017850">
    <property type="entry name" value="Alkaline_phosphatase_core_sf"/>
</dbReference>
<organism evidence="10 11">
    <name type="scientific">Pelagicoccus mobilis</name>
    <dbReference type="NCBI Taxonomy" id="415221"/>
    <lineage>
        <taxon>Bacteria</taxon>
        <taxon>Pseudomonadati</taxon>
        <taxon>Verrucomicrobiota</taxon>
        <taxon>Opitutia</taxon>
        <taxon>Puniceicoccales</taxon>
        <taxon>Pelagicoccaceae</taxon>
        <taxon>Pelagicoccus</taxon>
    </lineage>
</organism>
<dbReference type="EMBL" id="JAENIL010000007">
    <property type="protein sequence ID" value="MBK1876167.1"/>
    <property type="molecule type" value="Genomic_DNA"/>
</dbReference>
<evidence type="ECO:0000256" key="6">
    <source>
        <dbReference type="ARBA" id="ARBA00022837"/>
    </source>
</evidence>
<name>A0A934RSQ1_9BACT</name>
<dbReference type="GO" id="GO:0004065">
    <property type="term" value="F:arylsulfatase activity"/>
    <property type="evidence" value="ECO:0007669"/>
    <property type="project" value="TreeGrafter"/>
</dbReference>
<protein>
    <submittedName>
        <fullName evidence="10">Sulfatase-like hydrolase/transferase</fullName>
    </submittedName>
</protein>
<reference evidence="10" key="1">
    <citation type="submission" date="2021-01" db="EMBL/GenBank/DDBJ databases">
        <title>Modified the classification status of verrucomicrobia.</title>
        <authorList>
            <person name="Feng X."/>
        </authorList>
    </citation>
    <scope>NUCLEOTIDE SEQUENCE</scope>
    <source>
        <strain evidence="10">KCTC 13126</strain>
    </source>
</reference>
<feature type="chain" id="PRO_5037277185" evidence="8">
    <location>
        <begin position="28"/>
        <end position="833"/>
    </location>
</feature>
<evidence type="ECO:0000256" key="1">
    <source>
        <dbReference type="ARBA" id="ARBA00001913"/>
    </source>
</evidence>
<dbReference type="InterPro" id="IPR023296">
    <property type="entry name" value="Glyco_hydro_beta-prop_sf"/>
</dbReference>
<evidence type="ECO:0000313" key="10">
    <source>
        <dbReference type="EMBL" id="MBK1876167.1"/>
    </source>
</evidence>
<proteinExistence type="inferred from homology"/>
<keyword evidence="4 8" id="KW-0732">Signal</keyword>
<dbReference type="PROSITE" id="PS00149">
    <property type="entry name" value="SULFATASE_2"/>
    <property type="match status" value="1"/>
</dbReference>
<dbReference type="Gene3D" id="3.40.720.10">
    <property type="entry name" value="Alkaline Phosphatase, subunit A"/>
    <property type="match status" value="1"/>
</dbReference>
<dbReference type="PANTHER" id="PTHR42693">
    <property type="entry name" value="ARYLSULFATASE FAMILY MEMBER"/>
    <property type="match status" value="1"/>
</dbReference>
<evidence type="ECO:0000259" key="9">
    <source>
        <dbReference type="Pfam" id="PF00884"/>
    </source>
</evidence>
<feature type="domain" description="Sulfatase N-terminal" evidence="9">
    <location>
        <begin position="32"/>
        <end position="362"/>
    </location>
</feature>
<dbReference type="InterPro" id="IPR050738">
    <property type="entry name" value="Sulfatase"/>
</dbReference>
<dbReference type="RefSeq" id="WP_200354384.1">
    <property type="nucleotide sequence ID" value="NZ_JAENIL010000007.1"/>
</dbReference>
<dbReference type="PANTHER" id="PTHR42693:SF42">
    <property type="entry name" value="ARYLSULFATASE G"/>
    <property type="match status" value="1"/>
</dbReference>
<feature type="signal peptide" evidence="8">
    <location>
        <begin position="1"/>
        <end position="27"/>
    </location>
</feature>
<evidence type="ECO:0000256" key="3">
    <source>
        <dbReference type="ARBA" id="ARBA00022723"/>
    </source>
</evidence>
<comment type="cofactor">
    <cofactor evidence="1">
        <name>Ca(2+)</name>
        <dbReference type="ChEBI" id="CHEBI:29108"/>
    </cofactor>
</comment>
<evidence type="ECO:0000256" key="8">
    <source>
        <dbReference type="SAM" id="SignalP"/>
    </source>
</evidence>
<evidence type="ECO:0000256" key="7">
    <source>
        <dbReference type="SAM" id="MobiDB-lite"/>
    </source>
</evidence>
<dbReference type="CDD" id="cd08994">
    <property type="entry name" value="GH43_62_32_68_117_130-like"/>
    <property type="match status" value="1"/>
</dbReference>
<dbReference type="Pfam" id="PF00884">
    <property type="entry name" value="Sulfatase"/>
    <property type="match status" value="1"/>
</dbReference>
<evidence type="ECO:0000256" key="4">
    <source>
        <dbReference type="ARBA" id="ARBA00022729"/>
    </source>
</evidence>
<dbReference type="AlphaFoldDB" id="A0A934RSQ1"/>
<dbReference type="Gene3D" id="3.30.1120.10">
    <property type="match status" value="1"/>
</dbReference>
<dbReference type="InterPro" id="IPR000917">
    <property type="entry name" value="Sulfatase_N"/>
</dbReference>
<keyword evidence="6" id="KW-0106">Calcium</keyword>
<dbReference type="SUPFAM" id="SSF53649">
    <property type="entry name" value="Alkaline phosphatase-like"/>
    <property type="match status" value="1"/>
</dbReference>
<keyword evidence="11" id="KW-1185">Reference proteome</keyword>
<keyword evidence="3" id="KW-0479">Metal-binding</keyword>
<feature type="region of interest" description="Disordered" evidence="7">
    <location>
        <begin position="492"/>
        <end position="511"/>
    </location>
</feature>
<comment type="caution">
    <text evidence="10">The sequence shown here is derived from an EMBL/GenBank/DDBJ whole genome shotgun (WGS) entry which is preliminary data.</text>
</comment>
<sequence>MKFAPRFLAFLLTLTASMLFETMDCSAAPSRPNVVLIIVDDLGWADVGVYGSDLHQTPNVDRLAQDGTLFTDAYAACTVCSPTRSSIMTGKYPGRSNVTDWITGHVKPYAKLGVPDWTMEMKPEEVTLAEELQDAGYKTIHIGKWHVGEEPKHWPENQGFDENIGGWKAGSPKAHGGGGYFSPYTNPRMDDGPDGEYLTERLAKEAKNYILQNAKSDQPFFLNFWLYNVHTPLQASEEKIAKYQALTKKGATHTNPVYAAMVEHMDDAVGDVMMALRKAKIEEETIVIFSSDNGGLCGNYENNRKKVTKNGPLRSGKGDMFEGGVRVPLIVSWPGKIAKGKTSGELAISPDLYSTILDMTGVKGADALGPEVDGFSFKEHLLTGRDAGREAIYWHYPHYHLEGAKPHSAVRKGDWKLIHVYEEALPQLYNLKNDIGEQKDLFASSPEKAAELMGDLNQWRKEVGAQDPVFNQNYDPQKEDSWIITSAATIESMKEKPEPRKKKKHQSNLYQDGKYKESNFSKALSGGTRILEEEGWNVWGTSPIWGDDGKLHVFFSRWPGGHSNWLRNSEIAHAVADSPEGPYEVLGTVLKGRGPGHWDADTIHNPTIHKVGDRYALFFIGNNLEVANQTGAHHASTQRVGLALADSLYGPWERVGDDPIIETSKDLKDWDSFLTTNPAFLQKSDEQYWLYYKAWDKHNDNLRKMGLAVADRIEGPYKKLPKNPLVSFSHLGKQVEDAYVFEYKKKYYMVMRDMGVIHAHVGLLLESEDGVNWSEPMLGYHTSKHYLGGEVERFERPQILFTDGKPTHLFLALMGGKYHTSTAAVLKIDADRL</sequence>
<dbReference type="CDD" id="cd16144">
    <property type="entry name" value="ARS_like"/>
    <property type="match status" value="1"/>
</dbReference>
<comment type="similarity">
    <text evidence="2">Belongs to the sulfatase family.</text>
</comment>
<dbReference type="Proteomes" id="UP000617628">
    <property type="component" value="Unassembled WGS sequence"/>
</dbReference>
<gene>
    <name evidence="10" type="ORF">JIN87_04760</name>
</gene>
<keyword evidence="5 10" id="KW-0378">Hydrolase</keyword>
<evidence type="ECO:0000256" key="5">
    <source>
        <dbReference type="ARBA" id="ARBA00022801"/>
    </source>
</evidence>
<evidence type="ECO:0000313" key="11">
    <source>
        <dbReference type="Proteomes" id="UP000617628"/>
    </source>
</evidence>
<dbReference type="SUPFAM" id="SSF75005">
    <property type="entry name" value="Arabinanase/levansucrase/invertase"/>
    <property type="match status" value="1"/>
</dbReference>
<dbReference type="InterPro" id="IPR024607">
    <property type="entry name" value="Sulfatase_CS"/>
</dbReference>
<dbReference type="Gene3D" id="2.115.10.20">
    <property type="entry name" value="Glycosyl hydrolase domain, family 43"/>
    <property type="match status" value="1"/>
</dbReference>
<dbReference type="GO" id="GO:0046872">
    <property type="term" value="F:metal ion binding"/>
    <property type="evidence" value="ECO:0007669"/>
    <property type="project" value="UniProtKB-KW"/>
</dbReference>